<reference evidence="2" key="1">
    <citation type="submission" date="2019-05" db="EMBL/GenBank/DDBJ databases">
        <title>Genome sequence and methylation pattern of the halophilic Archaeon Natrinema versiforme BOL5-4.</title>
        <authorList>
            <person name="DasSarma P."/>
            <person name="Anton B.P."/>
            <person name="DasSarma S.L."/>
            <person name="Martinez F.L."/>
            <person name="Guzman D."/>
            <person name="Roberts R.J."/>
            <person name="DasSarma S."/>
        </authorList>
    </citation>
    <scope>NUCLEOTIDE SEQUENCE [LARGE SCALE GENOMIC DNA]</scope>
    <source>
        <strain evidence="2">BOL5-4</strain>
    </source>
</reference>
<dbReference type="EMBL" id="CP040330">
    <property type="protein sequence ID" value="QCS42785.1"/>
    <property type="molecule type" value="Genomic_DNA"/>
</dbReference>
<dbReference type="Pfam" id="PF19121">
    <property type="entry name" value="DUF5805"/>
    <property type="match status" value="1"/>
</dbReference>
<evidence type="ECO:0000313" key="2">
    <source>
        <dbReference type="Proteomes" id="UP000302218"/>
    </source>
</evidence>
<dbReference type="RefSeq" id="WP_138245265.1">
    <property type="nucleotide sequence ID" value="NZ_CP040330.1"/>
</dbReference>
<dbReference type="Proteomes" id="UP000302218">
    <property type="component" value="Chromosome"/>
</dbReference>
<organism evidence="1 2">
    <name type="scientific">Natrinema versiforme</name>
    <dbReference type="NCBI Taxonomy" id="88724"/>
    <lineage>
        <taxon>Archaea</taxon>
        <taxon>Methanobacteriati</taxon>
        <taxon>Methanobacteriota</taxon>
        <taxon>Stenosarchaea group</taxon>
        <taxon>Halobacteria</taxon>
        <taxon>Halobacteriales</taxon>
        <taxon>Natrialbaceae</taxon>
        <taxon>Natrinema</taxon>
    </lineage>
</organism>
<dbReference type="GeneID" id="40265728"/>
<gene>
    <name evidence="1" type="ORF">FEJ81_10605</name>
</gene>
<dbReference type="OrthoDB" id="210343at2157"/>
<dbReference type="KEGG" id="nvr:FEJ81_10605"/>
<dbReference type="AlphaFoldDB" id="A0A4P8WHZ0"/>
<proteinExistence type="predicted"/>
<evidence type="ECO:0000313" key="1">
    <source>
        <dbReference type="EMBL" id="QCS42785.1"/>
    </source>
</evidence>
<protein>
    <submittedName>
        <fullName evidence="1">Uncharacterized protein</fullName>
    </submittedName>
</protein>
<name>A0A4P8WHZ0_9EURY</name>
<dbReference type="InterPro" id="IPR043828">
    <property type="entry name" value="DUF5805"/>
</dbReference>
<accession>A0A4P8WHZ0</accession>
<sequence>MASDDRTAVKTYVPQYQKEKWAEHADELEMSQSEFVRTMVQAGRSDFGIPSMDNLVSNAEESTESNDDGFQDRILALLEREGVLDWDELVDRLIDDIEEDVDTALGQLQDDNLVRYSGRKGGYVRTSNE</sequence>